<feature type="transmembrane region" description="Helical" evidence="1">
    <location>
        <begin position="128"/>
        <end position="146"/>
    </location>
</feature>
<keyword evidence="1" id="KW-0472">Membrane</keyword>
<gene>
    <name evidence="2" type="ORF">JCM14722_20240</name>
</gene>
<dbReference type="RefSeq" id="WP_264981389.1">
    <property type="nucleotide sequence ID" value="NZ_AP026708.1"/>
</dbReference>
<evidence type="ECO:0000313" key="2">
    <source>
        <dbReference type="EMBL" id="BDQ34482.1"/>
    </source>
</evidence>
<organism evidence="2 3">
    <name type="scientific">Pseudodesulfovibrio portus</name>
    <dbReference type="NCBI Taxonomy" id="231439"/>
    <lineage>
        <taxon>Bacteria</taxon>
        <taxon>Pseudomonadati</taxon>
        <taxon>Thermodesulfobacteriota</taxon>
        <taxon>Desulfovibrionia</taxon>
        <taxon>Desulfovibrionales</taxon>
        <taxon>Desulfovibrionaceae</taxon>
    </lineage>
</organism>
<sequence>MLTTNNLFAVLWWATYTAIGVWAHRTIPGIDFFAPGLILSLEEQGGQRSALLALIWILLIEGMGSLPFGYGLAWYGLLTTMFFMGRWLFEGRSILFMGILGLGLGVLHPVLTWGLSSLANLRVVMEPVILEGAVQAVAFPAIWLLADNLFPKRLRQDARPL</sequence>
<evidence type="ECO:0000313" key="3">
    <source>
        <dbReference type="Proteomes" id="UP001061361"/>
    </source>
</evidence>
<dbReference type="EMBL" id="AP026708">
    <property type="protein sequence ID" value="BDQ34482.1"/>
    <property type="molecule type" value="Genomic_DNA"/>
</dbReference>
<proteinExistence type="predicted"/>
<keyword evidence="1" id="KW-1133">Transmembrane helix</keyword>
<keyword evidence="3" id="KW-1185">Reference proteome</keyword>
<accession>A0ABN6RTP3</accession>
<feature type="transmembrane region" description="Helical" evidence="1">
    <location>
        <begin position="50"/>
        <end position="73"/>
    </location>
</feature>
<dbReference type="Proteomes" id="UP001061361">
    <property type="component" value="Chromosome"/>
</dbReference>
<evidence type="ECO:0008006" key="4">
    <source>
        <dbReference type="Google" id="ProtNLM"/>
    </source>
</evidence>
<evidence type="ECO:0000256" key="1">
    <source>
        <dbReference type="SAM" id="Phobius"/>
    </source>
</evidence>
<name>A0ABN6RTP3_9BACT</name>
<protein>
    <recommendedName>
        <fullName evidence="4">Rod shape-determining protein MreD</fullName>
    </recommendedName>
</protein>
<feature type="transmembrane region" description="Helical" evidence="1">
    <location>
        <begin position="94"/>
        <end position="116"/>
    </location>
</feature>
<reference evidence="2" key="1">
    <citation type="submission" date="2022-08" db="EMBL/GenBank/DDBJ databases">
        <title>Genome Sequence of the sulphate-reducing bacterium, Pseudodesulfovibrio portus JCM14722.</title>
        <authorList>
            <person name="Kondo R."/>
            <person name="Kataoka T."/>
        </authorList>
    </citation>
    <scope>NUCLEOTIDE SEQUENCE</scope>
    <source>
        <strain evidence="2">JCM 14722</strain>
    </source>
</reference>
<keyword evidence="1" id="KW-0812">Transmembrane</keyword>